<accession>A0A433Q577</accession>
<keyword evidence="2" id="KW-1185">Reference proteome</keyword>
<dbReference type="Proteomes" id="UP000274822">
    <property type="component" value="Unassembled WGS sequence"/>
</dbReference>
<name>A0A433Q577_9FUNG</name>
<reference evidence="1 2" key="1">
    <citation type="journal article" date="2018" name="New Phytol.">
        <title>Phylogenomics of Endogonaceae and evolution of mycorrhizas within Mucoromycota.</title>
        <authorList>
            <person name="Chang Y."/>
            <person name="Desiro A."/>
            <person name="Na H."/>
            <person name="Sandor L."/>
            <person name="Lipzen A."/>
            <person name="Clum A."/>
            <person name="Barry K."/>
            <person name="Grigoriev I.V."/>
            <person name="Martin F.M."/>
            <person name="Stajich J.E."/>
            <person name="Smith M.E."/>
            <person name="Bonito G."/>
            <person name="Spatafora J.W."/>
        </authorList>
    </citation>
    <scope>NUCLEOTIDE SEQUENCE [LARGE SCALE GENOMIC DNA]</scope>
    <source>
        <strain evidence="1 2">AD002</strain>
    </source>
</reference>
<evidence type="ECO:0000313" key="1">
    <source>
        <dbReference type="EMBL" id="RUS24931.1"/>
    </source>
</evidence>
<gene>
    <name evidence="1" type="ORF">BC938DRAFT_472884</name>
</gene>
<proteinExistence type="predicted"/>
<dbReference type="EMBL" id="RBNJ01014522">
    <property type="protein sequence ID" value="RUS24931.1"/>
    <property type="molecule type" value="Genomic_DNA"/>
</dbReference>
<comment type="caution">
    <text evidence="1">The sequence shown here is derived from an EMBL/GenBank/DDBJ whole genome shotgun (WGS) entry which is preliminary data.</text>
</comment>
<protein>
    <recommendedName>
        <fullName evidence="3">NADP-dependent oxidoreductase domain-containing protein</fullName>
    </recommendedName>
</protein>
<sequence length="121" mass="12996">DLNKPPGSSRRTALFVQISHTHTFSSTPTQKMPIPHCELGHASVKVTAIGFGCVGMSEFYGPADEKENIAVLERSINLGRYGHGKTRSFSPPPDLAALAHAMVSSWDLEEAAGRLRGHASV</sequence>
<evidence type="ECO:0000313" key="2">
    <source>
        <dbReference type="Proteomes" id="UP000274822"/>
    </source>
</evidence>
<feature type="non-terminal residue" evidence="1">
    <location>
        <position position="1"/>
    </location>
</feature>
<dbReference type="AlphaFoldDB" id="A0A433Q577"/>
<organism evidence="1 2">
    <name type="scientific">Jimgerdemannia flammicorona</name>
    <dbReference type="NCBI Taxonomy" id="994334"/>
    <lineage>
        <taxon>Eukaryota</taxon>
        <taxon>Fungi</taxon>
        <taxon>Fungi incertae sedis</taxon>
        <taxon>Mucoromycota</taxon>
        <taxon>Mucoromycotina</taxon>
        <taxon>Endogonomycetes</taxon>
        <taxon>Endogonales</taxon>
        <taxon>Endogonaceae</taxon>
        <taxon>Jimgerdemannia</taxon>
    </lineage>
</organism>
<evidence type="ECO:0008006" key="3">
    <source>
        <dbReference type="Google" id="ProtNLM"/>
    </source>
</evidence>